<reference evidence="12" key="2">
    <citation type="journal article" date="2021" name="PeerJ">
        <title>Extensive microbial diversity within the chicken gut microbiome revealed by metagenomics and culture.</title>
        <authorList>
            <person name="Gilroy R."/>
            <person name="Ravi A."/>
            <person name="Getino M."/>
            <person name="Pursley I."/>
            <person name="Horton D.L."/>
            <person name="Alikhan N.F."/>
            <person name="Baker D."/>
            <person name="Gharbi K."/>
            <person name="Hall N."/>
            <person name="Watson M."/>
            <person name="Adriaenssens E.M."/>
            <person name="Foster-Nyarko E."/>
            <person name="Jarju S."/>
            <person name="Secka A."/>
            <person name="Antonio M."/>
            <person name="Oren A."/>
            <person name="Chaudhuri R.R."/>
            <person name="La Ragione R."/>
            <person name="Hildebrand F."/>
            <person name="Pallen M.J."/>
        </authorList>
    </citation>
    <scope>NUCLEOTIDE SEQUENCE</scope>
    <source>
        <strain evidence="12">ChiBcec2-4451</strain>
    </source>
</reference>
<evidence type="ECO:0000256" key="8">
    <source>
        <dbReference type="ARBA" id="ARBA00023266"/>
    </source>
</evidence>
<dbReference type="EMBL" id="DVON01000204">
    <property type="protein sequence ID" value="HIV13422.1"/>
    <property type="molecule type" value="Genomic_DNA"/>
</dbReference>
<keyword evidence="6 9" id="KW-0067">ATP-binding</keyword>
<keyword evidence="7 9" id="KW-0460">Magnesium</keyword>
<dbReference type="GO" id="GO:0000287">
    <property type="term" value="F:magnesium ion binding"/>
    <property type="evidence" value="ECO:0007669"/>
    <property type="project" value="UniProtKB-UniRule"/>
</dbReference>
<comment type="cofactor">
    <cofactor evidence="9">
        <name>Mg(2+)</name>
        <dbReference type="ChEBI" id="CHEBI:18420"/>
    </cofactor>
    <text evidence="9">Binds 1 Mg(2+) ion per monomer.</text>
</comment>
<comment type="caution">
    <text evidence="12">The sequence shown here is derived from an EMBL/GenBank/DDBJ whole genome shotgun (WGS) entry which is preliminary data.</text>
</comment>
<keyword evidence="8 9" id="KW-0711">Selenium</keyword>
<dbReference type="InterPro" id="IPR036676">
    <property type="entry name" value="PurM-like_C_sf"/>
</dbReference>
<feature type="binding site" description="in other chain" evidence="9">
    <location>
        <begin position="50"/>
        <end position="52"/>
    </location>
    <ligand>
        <name>ATP</name>
        <dbReference type="ChEBI" id="CHEBI:30616"/>
        <note>ligand shared between dimeric partners</note>
    </ligand>
</feature>
<proteinExistence type="inferred from homology"/>
<dbReference type="HAMAP" id="MF_00625">
    <property type="entry name" value="SelD"/>
    <property type="match status" value="1"/>
</dbReference>
<evidence type="ECO:0000256" key="9">
    <source>
        <dbReference type="HAMAP-Rule" id="MF_00625"/>
    </source>
</evidence>
<dbReference type="InterPro" id="IPR036921">
    <property type="entry name" value="PurM-like_N_sf"/>
</dbReference>
<comment type="subunit">
    <text evidence="9">Homodimer.</text>
</comment>
<dbReference type="NCBIfam" id="TIGR00476">
    <property type="entry name" value="selD"/>
    <property type="match status" value="1"/>
</dbReference>
<sequence length="348" mass="37450">MELPFENEIRLTELADSCGCAAKLEPRLLAGVLEGIGRGSDDNLLVGAETSDDGAIYRINDQVAMIQTLDFFPPMVDDPWDFGQVAAANALSDIYAMGGEPKVALNIAAFPSGLDTGILKKILEGGASKILEAGAVMAGGHTIRDKTPKYGLSVSGFVHPDRIWKNCSARPGDVLVLTKPLGVGVINTAVKARLASPEAARSVLQVMTTLNRYARDVACGFTVHACTDITGFGLLGHALEMAEGSQVTIRLKAERIPVLCWAEEYASMGLVPVGAYRNREFVGARIRMHRVEEWMQDLLFDPQTSGGLLFAVPEGEAEEFCRRLSKGAYPAAVIGKVEERQDVCLLVE</sequence>
<dbReference type="Gene3D" id="3.90.650.10">
    <property type="entry name" value="PurM-like C-terminal domain"/>
    <property type="match status" value="1"/>
</dbReference>
<gene>
    <name evidence="9 12" type="primary">selD</name>
    <name evidence="12" type="ORF">IAA63_09835</name>
</gene>
<evidence type="ECO:0000256" key="2">
    <source>
        <dbReference type="ARBA" id="ARBA00022679"/>
    </source>
</evidence>
<feature type="site" description="Important for catalytic activity" evidence="9">
    <location>
        <position position="23"/>
    </location>
</feature>
<evidence type="ECO:0000256" key="7">
    <source>
        <dbReference type="ARBA" id="ARBA00022842"/>
    </source>
</evidence>
<keyword evidence="5 9" id="KW-0418">Kinase</keyword>
<dbReference type="PANTHER" id="PTHR10256:SF0">
    <property type="entry name" value="INACTIVE SELENIDE, WATER DIKINASE-LIKE PROTEIN-RELATED"/>
    <property type="match status" value="1"/>
</dbReference>
<evidence type="ECO:0000259" key="11">
    <source>
        <dbReference type="Pfam" id="PF02769"/>
    </source>
</evidence>
<dbReference type="FunFam" id="3.90.650.10:FF:000004">
    <property type="entry name" value="Selenide, water dikinase"/>
    <property type="match status" value="1"/>
</dbReference>
<feature type="domain" description="PurM-like C-terminal" evidence="11">
    <location>
        <begin position="170"/>
        <end position="343"/>
    </location>
</feature>
<reference evidence="12" key="1">
    <citation type="submission" date="2020-10" db="EMBL/GenBank/DDBJ databases">
        <authorList>
            <person name="Gilroy R."/>
        </authorList>
    </citation>
    <scope>NUCLEOTIDE SEQUENCE</scope>
    <source>
        <strain evidence="12">ChiBcec2-4451</strain>
    </source>
</reference>
<dbReference type="InterPro" id="IPR023061">
    <property type="entry name" value="SelD_I"/>
</dbReference>
<accession>A0A9D1T6J1</accession>
<name>A0A9D1T6J1_9FIRM</name>
<dbReference type="InterPro" id="IPR010918">
    <property type="entry name" value="PurM-like_C_dom"/>
</dbReference>
<feature type="binding site" evidence="9">
    <location>
        <begin position="140"/>
        <end position="142"/>
    </location>
    <ligand>
        <name>ATP</name>
        <dbReference type="ChEBI" id="CHEBI:30616"/>
        <note>ligand shared between dimeric partners</note>
    </ligand>
</feature>
<comment type="similarity">
    <text evidence="1 9">Belongs to the selenophosphate synthase 1 family. Class I subfamily.</text>
</comment>
<feature type="active site" evidence="9">
    <location>
        <position position="20"/>
    </location>
</feature>
<dbReference type="InterPro" id="IPR016188">
    <property type="entry name" value="PurM-like_N"/>
</dbReference>
<feature type="binding site" evidence="9">
    <location>
        <position position="228"/>
    </location>
    <ligand>
        <name>Mg(2+)</name>
        <dbReference type="ChEBI" id="CHEBI:18420"/>
    </ligand>
</feature>
<evidence type="ECO:0000313" key="12">
    <source>
        <dbReference type="EMBL" id="HIV13422.1"/>
    </source>
</evidence>
<dbReference type="GO" id="GO:0005524">
    <property type="term" value="F:ATP binding"/>
    <property type="evidence" value="ECO:0007669"/>
    <property type="project" value="UniProtKB-UniRule"/>
</dbReference>
<dbReference type="SUPFAM" id="SSF55326">
    <property type="entry name" value="PurM N-terminal domain-like"/>
    <property type="match status" value="1"/>
</dbReference>
<dbReference type="FunFam" id="3.30.1330.10:FF:000003">
    <property type="entry name" value="Selenide, water dikinase"/>
    <property type="match status" value="1"/>
</dbReference>
<keyword evidence="3 9" id="KW-0479">Metal-binding</keyword>
<dbReference type="GO" id="GO:0005737">
    <property type="term" value="C:cytoplasm"/>
    <property type="evidence" value="ECO:0007669"/>
    <property type="project" value="TreeGrafter"/>
</dbReference>
<dbReference type="Pfam" id="PF00586">
    <property type="entry name" value="AIRS"/>
    <property type="match status" value="1"/>
</dbReference>
<evidence type="ECO:0000313" key="13">
    <source>
        <dbReference type="Proteomes" id="UP000886723"/>
    </source>
</evidence>
<evidence type="ECO:0000256" key="6">
    <source>
        <dbReference type="ARBA" id="ARBA00022840"/>
    </source>
</evidence>
<evidence type="ECO:0000256" key="1">
    <source>
        <dbReference type="ARBA" id="ARBA00008026"/>
    </source>
</evidence>
<organism evidence="12 13">
    <name type="scientific">Candidatus Pullilachnospira stercoravium</name>
    <dbReference type="NCBI Taxonomy" id="2840913"/>
    <lineage>
        <taxon>Bacteria</taxon>
        <taxon>Bacillati</taxon>
        <taxon>Bacillota</taxon>
        <taxon>Clostridia</taxon>
        <taxon>Lachnospirales</taxon>
        <taxon>Lachnospiraceae</taxon>
        <taxon>Lachnospiraceae incertae sedis</taxon>
        <taxon>Candidatus Pullilachnospira</taxon>
    </lineage>
</organism>
<dbReference type="NCBIfam" id="NF002098">
    <property type="entry name" value="PRK00943.1"/>
    <property type="match status" value="1"/>
</dbReference>
<dbReference type="AlphaFoldDB" id="A0A9D1T6J1"/>
<comment type="catalytic activity">
    <reaction evidence="9">
        <text>hydrogenselenide + ATP + H2O = selenophosphate + AMP + phosphate + 2 H(+)</text>
        <dbReference type="Rhea" id="RHEA:18737"/>
        <dbReference type="ChEBI" id="CHEBI:15377"/>
        <dbReference type="ChEBI" id="CHEBI:15378"/>
        <dbReference type="ChEBI" id="CHEBI:16144"/>
        <dbReference type="ChEBI" id="CHEBI:29317"/>
        <dbReference type="ChEBI" id="CHEBI:30616"/>
        <dbReference type="ChEBI" id="CHEBI:43474"/>
        <dbReference type="ChEBI" id="CHEBI:456215"/>
        <dbReference type="EC" id="2.7.9.3"/>
    </reaction>
</comment>
<protein>
    <recommendedName>
        <fullName evidence="9">Selenide, water dikinase</fullName>
        <ecNumber evidence="9">2.7.9.3</ecNumber>
    </recommendedName>
    <alternativeName>
        <fullName evidence="9">Selenium donor protein</fullName>
    </alternativeName>
    <alternativeName>
        <fullName evidence="9">Selenophosphate synthase</fullName>
    </alternativeName>
</protein>
<evidence type="ECO:0000256" key="3">
    <source>
        <dbReference type="ARBA" id="ARBA00022723"/>
    </source>
</evidence>
<keyword evidence="4 9" id="KW-0547">Nucleotide-binding</keyword>
<dbReference type="GO" id="GO:0016260">
    <property type="term" value="P:selenocysteine biosynthetic process"/>
    <property type="evidence" value="ECO:0007669"/>
    <property type="project" value="InterPro"/>
</dbReference>
<feature type="binding site" evidence="9">
    <location>
        <position position="93"/>
    </location>
    <ligand>
        <name>Mg(2+)</name>
        <dbReference type="ChEBI" id="CHEBI:18420"/>
    </ligand>
</feature>
<comment type="function">
    <text evidence="9">Synthesizes selenophosphate from selenide and ATP.</text>
</comment>
<dbReference type="Proteomes" id="UP000886723">
    <property type="component" value="Unassembled WGS sequence"/>
</dbReference>
<dbReference type="PANTHER" id="PTHR10256">
    <property type="entry name" value="SELENIDE, WATER DIKINASE"/>
    <property type="match status" value="1"/>
</dbReference>
<dbReference type="EC" id="2.7.9.3" evidence="9"/>
<feature type="binding site" evidence="9">
    <location>
        <position position="53"/>
    </location>
    <ligand>
        <name>Mg(2+)</name>
        <dbReference type="ChEBI" id="CHEBI:18420"/>
    </ligand>
</feature>
<dbReference type="Gene3D" id="3.30.1330.10">
    <property type="entry name" value="PurM-like, N-terminal domain"/>
    <property type="match status" value="1"/>
</dbReference>
<dbReference type="SUPFAM" id="SSF56042">
    <property type="entry name" value="PurM C-terminal domain-like"/>
    <property type="match status" value="1"/>
</dbReference>
<dbReference type="PIRSF" id="PIRSF036407">
    <property type="entry name" value="Selenphspht_syn"/>
    <property type="match status" value="1"/>
</dbReference>
<keyword evidence="2 9" id="KW-0808">Transferase</keyword>
<feature type="binding site" description="in other chain" evidence="9">
    <location>
        <position position="70"/>
    </location>
    <ligand>
        <name>ATP</name>
        <dbReference type="ChEBI" id="CHEBI:30616"/>
        <note>ligand shared between dimeric partners</note>
    </ligand>
</feature>
<dbReference type="GO" id="GO:0004756">
    <property type="term" value="F:selenide, water dikinase activity"/>
    <property type="evidence" value="ECO:0007669"/>
    <property type="project" value="UniProtKB-UniRule"/>
</dbReference>
<evidence type="ECO:0000259" key="10">
    <source>
        <dbReference type="Pfam" id="PF00586"/>
    </source>
</evidence>
<feature type="domain" description="PurM-like N-terminal" evidence="10">
    <location>
        <begin position="52"/>
        <end position="158"/>
    </location>
</feature>
<evidence type="ECO:0000256" key="4">
    <source>
        <dbReference type="ARBA" id="ARBA00022741"/>
    </source>
</evidence>
<feature type="binding site" description="in other chain" evidence="9">
    <location>
        <position position="93"/>
    </location>
    <ligand>
        <name>ATP</name>
        <dbReference type="ChEBI" id="CHEBI:30616"/>
        <note>ligand shared between dimeric partners</note>
    </ligand>
</feature>
<evidence type="ECO:0000256" key="5">
    <source>
        <dbReference type="ARBA" id="ARBA00022777"/>
    </source>
</evidence>
<dbReference type="InterPro" id="IPR004536">
    <property type="entry name" value="SPS/SelD"/>
</dbReference>
<dbReference type="CDD" id="cd02195">
    <property type="entry name" value="SelD"/>
    <property type="match status" value="1"/>
</dbReference>
<dbReference type="Pfam" id="PF02769">
    <property type="entry name" value="AIRS_C"/>
    <property type="match status" value="1"/>
</dbReference>
<feature type="binding site" description="in other chain" evidence="9">
    <location>
        <position position="23"/>
    </location>
    <ligand>
        <name>ATP</name>
        <dbReference type="ChEBI" id="CHEBI:30616"/>
        <note>ligand shared between dimeric partners</note>
    </ligand>
</feature>